<evidence type="ECO:0000256" key="3">
    <source>
        <dbReference type="ARBA" id="ARBA00022692"/>
    </source>
</evidence>
<protein>
    <submittedName>
        <fullName evidence="7">ABC transporter permease</fullName>
    </submittedName>
</protein>
<feature type="domain" description="ABC3 transporter permease C-terminal" evidence="6">
    <location>
        <begin position="297"/>
        <end position="372"/>
    </location>
</feature>
<dbReference type="GeneID" id="97265606"/>
<dbReference type="PANTHER" id="PTHR30572:SF9">
    <property type="entry name" value="ABC TRANSPORTER PERMEASE PROTEIN"/>
    <property type="match status" value="1"/>
</dbReference>
<dbReference type="PANTHER" id="PTHR30572">
    <property type="entry name" value="MEMBRANE COMPONENT OF TRANSPORTER-RELATED"/>
    <property type="match status" value="1"/>
</dbReference>
<evidence type="ECO:0000256" key="1">
    <source>
        <dbReference type="ARBA" id="ARBA00004651"/>
    </source>
</evidence>
<keyword evidence="4" id="KW-1133">Transmembrane helix</keyword>
<evidence type="ECO:0000256" key="2">
    <source>
        <dbReference type="ARBA" id="ARBA00022475"/>
    </source>
</evidence>
<dbReference type="GO" id="GO:0022857">
    <property type="term" value="F:transmembrane transporter activity"/>
    <property type="evidence" value="ECO:0007669"/>
    <property type="project" value="TreeGrafter"/>
</dbReference>
<comment type="caution">
    <text evidence="7">The sequence shown here is derived from an EMBL/GenBank/DDBJ whole genome shotgun (WGS) entry which is preliminary data.</text>
</comment>
<dbReference type="Pfam" id="PF02687">
    <property type="entry name" value="FtsX"/>
    <property type="match status" value="1"/>
</dbReference>
<gene>
    <name evidence="7" type="ORF">C0Q92_00025</name>
</gene>
<comment type="subcellular location">
    <subcellularLocation>
        <location evidence="1">Cell membrane</location>
        <topology evidence="1">Multi-pass membrane protein</topology>
    </subcellularLocation>
</comment>
<keyword evidence="3" id="KW-0812">Transmembrane</keyword>
<dbReference type="RefSeq" id="WP_030305702.1">
    <property type="nucleotide sequence ID" value="NZ_CP014485.1"/>
</dbReference>
<organism evidence="7 8">
    <name type="scientific">Streptomyces albidoflavus</name>
    <dbReference type="NCBI Taxonomy" id="1886"/>
    <lineage>
        <taxon>Bacteria</taxon>
        <taxon>Bacillati</taxon>
        <taxon>Actinomycetota</taxon>
        <taxon>Actinomycetes</taxon>
        <taxon>Kitasatosporales</taxon>
        <taxon>Streptomycetaceae</taxon>
        <taxon>Streptomyces</taxon>
        <taxon>Streptomyces albidoflavus group</taxon>
    </lineage>
</organism>
<dbReference type="GO" id="GO:0005886">
    <property type="term" value="C:plasma membrane"/>
    <property type="evidence" value="ECO:0007669"/>
    <property type="project" value="UniProtKB-SubCell"/>
</dbReference>
<reference evidence="7 8" key="1">
    <citation type="submission" date="2017-12" db="EMBL/GenBank/DDBJ databases">
        <title>Population genomics insights into the ecological differentiation and adaptive evolution in streptomycetes.</title>
        <authorList>
            <person name="Li Y."/>
            <person name="Huang Y."/>
        </authorList>
    </citation>
    <scope>NUCLEOTIDE SEQUENCE [LARGE SCALE GENOMIC DNA]</scope>
    <source>
        <strain evidence="7 8">NBRC 100770</strain>
    </source>
</reference>
<evidence type="ECO:0000256" key="4">
    <source>
        <dbReference type="ARBA" id="ARBA00022989"/>
    </source>
</evidence>
<dbReference type="Proteomes" id="UP000292693">
    <property type="component" value="Unassembled WGS sequence"/>
</dbReference>
<evidence type="ECO:0000259" key="6">
    <source>
        <dbReference type="Pfam" id="PF02687"/>
    </source>
</evidence>
<evidence type="ECO:0000313" key="8">
    <source>
        <dbReference type="Proteomes" id="UP000292693"/>
    </source>
</evidence>
<dbReference type="InterPro" id="IPR003838">
    <property type="entry name" value="ABC3_permease_C"/>
</dbReference>
<proteinExistence type="predicted"/>
<dbReference type="InterPro" id="IPR050250">
    <property type="entry name" value="Macrolide_Exporter_MacB"/>
</dbReference>
<keyword evidence="2" id="KW-1003">Cell membrane</keyword>
<evidence type="ECO:0000313" key="7">
    <source>
        <dbReference type="EMBL" id="RZE30260.1"/>
    </source>
</evidence>
<accession>A0A140G3X7</accession>
<evidence type="ECO:0000256" key="5">
    <source>
        <dbReference type="ARBA" id="ARBA00023136"/>
    </source>
</evidence>
<name>A0A140G3X7_9ACTN</name>
<dbReference type="EMBL" id="PKLL01000001">
    <property type="protein sequence ID" value="RZE30260.1"/>
    <property type="molecule type" value="Genomic_DNA"/>
</dbReference>
<sequence>MNFIKRAGLSLWSRKGKTLLTLSTFLVIAVMVLAGVLINDATAAAEQKAKRSVGAEVNMEYDPSAAFTGQAPRIDSRTVDKIGALPQVQKFNYAMFDAASLKGGINLVTDGVDSAASGLGEGQTIVRGVLDSGLLPDFRSGKFKLLSGEHITAADKDKNKVLVEERLTAKNNLKVGDKIALAPVSGKGEEEFTVGGIYRDPSPSTEPDPEFFSNRSNLLYASIGSFSGLVSADSGSGALQVGSGSFLLNDADDLDAFKKKAAKIAGGQLEGFKLDTNDKAIQQMTGPLQSIRSSATLAMWLIALAGAAVLALLANLAVKQRRKEYGVLLSMGEKKSRLIAQQILETVVVAVLAIGLSSLFTQSLTQSVGQSLLSSQAAAAQDKLDSWKAPPPGSTGLSEGIDMNDQPVDNADPIDKITVGLAPSDIAVVGSIGIGIGLLATAVPAASVLRLSPRFILTKGK</sequence>
<accession>A0A0X3XF09</accession>
<keyword evidence="5" id="KW-0472">Membrane</keyword>
<dbReference type="AlphaFoldDB" id="A0A140G3X7"/>